<proteinExistence type="predicted"/>
<dbReference type="EMBL" id="NBCO01000018">
    <property type="protein sequence ID" value="ORC88168.1"/>
    <property type="molecule type" value="Genomic_DNA"/>
</dbReference>
<reference evidence="2 3" key="1">
    <citation type="submission" date="2017-03" db="EMBL/GenBank/DDBJ databases">
        <title>An alternative strategy for trypanosome survival in the mammalian bloodstream revealed through genome and transcriptome analysis of the ubiquitous bovine parasite Trypanosoma (Megatrypanum) theileri.</title>
        <authorList>
            <person name="Kelly S."/>
            <person name="Ivens A."/>
            <person name="Mott A."/>
            <person name="O'Neill E."/>
            <person name="Emms D."/>
            <person name="Macleod O."/>
            <person name="Voorheis P."/>
            <person name="Matthews J."/>
            <person name="Matthews K."/>
            <person name="Carrington M."/>
        </authorList>
    </citation>
    <scope>NUCLEOTIDE SEQUENCE [LARGE SCALE GENOMIC DNA]</scope>
    <source>
        <strain evidence="2">Edinburgh</strain>
    </source>
</reference>
<gene>
    <name evidence="2" type="ORF">TM35_000182250</name>
</gene>
<dbReference type="PANTHER" id="PTHR11921">
    <property type="entry name" value="SUCCINATE DEHYDROGENASE IRON-SULFUR PROTEIN"/>
    <property type="match status" value="1"/>
</dbReference>
<dbReference type="Pfam" id="PF13534">
    <property type="entry name" value="Fer4_17"/>
    <property type="match status" value="1"/>
</dbReference>
<evidence type="ECO:0000313" key="3">
    <source>
        <dbReference type="Proteomes" id="UP000192257"/>
    </source>
</evidence>
<dbReference type="OrthoDB" id="1696654at2759"/>
<dbReference type="SUPFAM" id="SSF46548">
    <property type="entry name" value="alpha-helical ferredoxin"/>
    <property type="match status" value="1"/>
</dbReference>
<organism evidence="2 3">
    <name type="scientific">Trypanosoma theileri</name>
    <dbReference type="NCBI Taxonomy" id="67003"/>
    <lineage>
        <taxon>Eukaryota</taxon>
        <taxon>Discoba</taxon>
        <taxon>Euglenozoa</taxon>
        <taxon>Kinetoplastea</taxon>
        <taxon>Metakinetoplastina</taxon>
        <taxon>Trypanosomatida</taxon>
        <taxon>Trypanosomatidae</taxon>
        <taxon>Trypanosoma</taxon>
    </lineage>
</organism>
<dbReference type="FunFam" id="1.10.1060.10:FF:000017">
    <property type="entry name" value="Putative succinate dehydrogenase"/>
    <property type="match status" value="1"/>
</dbReference>
<dbReference type="InterPro" id="IPR009051">
    <property type="entry name" value="Helical_ferredxn"/>
</dbReference>
<dbReference type="Gene3D" id="1.10.1060.10">
    <property type="entry name" value="Alpha-helical ferredoxin"/>
    <property type="match status" value="1"/>
</dbReference>
<sequence>MPSAPLAGEVVRFSSPLFMYRRIVKNAAPKPPTVFTAKDNSKTAFHVVTQRPGFSDNPYTVSRWYLKEKVHSSNRNRLEGLYECVLCASCTGSCPQYWWNREVFLGPAVLLQSYRWLIEPLDRDYDSRVKMFEHGPLVNFCHNIFNCTITCPKFLNPGYASKEIKRMASPTTPRVGPALDVKDDSKEAKNVNWRR</sequence>
<accession>A0A1X0NUF3</accession>
<evidence type="ECO:0000313" key="2">
    <source>
        <dbReference type="EMBL" id="ORC88168.1"/>
    </source>
</evidence>
<dbReference type="AlphaFoldDB" id="A0A1X0NUF3"/>
<dbReference type="VEuPathDB" id="TriTrypDB:TM35_000182250"/>
<dbReference type="InterPro" id="IPR050573">
    <property type="entry name" value="SDH/FRD_Iron-Sulfur"/>
</dbReference>
<feature type="compositionally biased region" description="Basic and acidic residues" evidence="1">
    <location>
        <begin position="180"/>
        <end position="189"/>
    </location>
</feature>
<dbReference type="GO" id="GO:0009060">
    <property type="term" value="P:aerobic respiration"/>
    <property type="evidence" value="ECO:0007669"/>
    <property type="project" value="TreeGrafter"/>
</dbReference>
<dbReference type="InterPro" id="IPR017900">
    <property type="entry name" value="4Fe4S_Fe_S_CS"/>
</dbReference>
<keyword evidence="3" id="KW-1185">Reference proteome</keyword>
<dbReference type="Proteomes" id="UP000192257">
    <property type="component" value="Unassembled WGS sequence"/>
</dbReference>
<dbReference type="STRING" id="67003.A0A1X0NUF3"/>
<dbReference type="RefSeq" id="XP_028882234.1">
    <property type="nucleotide sequence ID" value="XM_029026538.1"/>
</dbReference>
<name>A0A1X0NUF3_9TRYP</name>
<dbReference type="GO" id="GO:0051536">
    <property type="term" value="F:iron-sulfur cluster binding"/>
    <property type="evidence" value="ECO:0007669"/>
    <property type="project" value="InterPro"/>
</dbReference>
<dbReference type="PANTHER" id="PTHR11921:SF45">
    <property type="entry name" value="DEHYDROGENASE, PUTATIVE-RELATED"/>
    <property type="match status" value="1"/>
</dbReference>
<protein>
    <submittedName>
        <fullName evidence="2">Succinate dehydrogenase</fullName>
    </submittedName>
</protein>
<evidence type="ECO:0000256" key="1">
    <source>
        <dbReference type="SAM" id="MobiDB-lite"/>
    </source>
</evidence>
<dbReference type="GO" id="GO:0022904">
    <property type="term" value="P:respiratory electron transport chain"/>
    <property type="evidence" value="ECO:0007669"/>
    <property type="project" value="TreeGrafter"/>
</dbReference>
<dbReference type="GeneID" id="39986318"/>
<feature type="region of interest" description="Disordered" evidence="1">
    <location>
        <begin position="170"/>
        <end position="195"/>
    </location>
</feature>
<comment type="caution">
    <text evidence="2">The sequence shown here is derived from an EMBL/GenBank/DDBJ whole genome shotgun (WGS) entry which is preliminary data.</text>
</comment>
<dbReference type="PROSITE" id="PS00198">
    <property type="entry name" value="4FE4S_FER_1"/>
    <property type="match status" value="1"/>
</dbReference>